<dbReference type="InterPro" id="IPR011990">
    <property type="entry name" value="TPR-like_helical_dom_sf"/>
</dbReference>
<dbReference type="InterPro" id="IPR051677">
    <property type="entry name" value="AfsR-DnrI-RedD_regulator"/>
</dbReference>
<accession>A0ABV4ZKT1</accession>
<evidence type="ECO:0000313" key="7">
    <source>
        <dbReference type="Proteomes" id="UP001577267"/>
    </source>
</evidence>
<keyword evidence="7" id="KW-1185">Reference proteome</keyword>
<dbReference type="InterPro" id="IPR005158">
    <property type="entry name" value="BTAD"/>
</dbReference>
<dbReference type="Gene3D" id="1.25.40.10">
    <property type="entry name" value="Tetratricopeptide repeat domain"/>
    <property type="match status" value="1"/>
</dbReference>
<evidence type="ECO:0000256" key="3">
    <source>
        <dbReference type="ARBA" id="ARBA00023163"/>
    </source>
</evidence>
<dbReference type="PANTHER" id="PTHR35807">
    <property type="entry name" value="TRANSCRIPTIONAL REGULATOR REDD-RELATED"/>
    <property type="match status" value="1"/>
</dbReference>
<dbReference type="SMART" id="SM01043">
    <property type="entry name" value="BTAD"/>
    <property type="match status" value="1"/>
</dbReference>
<evidence type="ECO:0000256" key="4">
    <source>
        <dbReference type="SAM" id="MobiDB-lite"/>
    </source>
</evidence>
<keyword evidence="2" id="KW-0805">Transcription regulation</keyword>
<evidence type="ECO:0000256" key="2">
    <source>
        <dbReference type="ARBA" id="ARBA00023015"/>
    </source>
</evidence>
<organism evidence="6 7">
    <name type="scientific">Streptomyces carpaticus</name>
    <dbReference type="NCBI Taxonomy" id="285558"/>
    <lineage>
        <taxon>Bacteria</taxon>
        <taxon>Bacillati</taxon>
        <taxon>Actinomycetota</taxon>
        <taxon>Actinomycetes</taxon>
        <taxon>Kitasatosporales</taxon>
        <taxon>Streptomycetaceae</taxon>
        <taxon>Streptomyces</taxon>
    </lineage>
</organism>
<dbReference type="Pfam" id="PF03704">
    <property type="entry name" value="BTAD"/>
    <property type="match status" value="1"/>
</dbReference>
<dbReference type="Proteomes" id="UP001577267">
    <property type="component" value="Unassembled WGS sequence"/>
</dbReference>
<feature type="region of interest" description="Disordered" evidence="4">
    <location>
        <begin position="166"/>
        <end position="186"/>
    </location>
</feature>
<dbReference type="EMBL" id="JBHGBT010000007">
    <property type="protein sequence ID" value="MFB4194594.1"/>
    <property type="molecule type" value="Genomic_DNA"/>
</dbReference>
<dbReference type="CDD" id="cd15831">
    <property type="entry name" value="BTAD"/>
    <property type="match status" value="1"/>
</dbReference>
<feature type="domain" description="Bacterial transcriptional activator" evidence="5">
    <location>
        <begin position="17"/>
        <end position="162"/>
    </location>
</feature>
<evidence type="ECO:0000259" key="5">
    <source>
        <dbReference type="SMART" id="SM01043"/>
    </source>
</evidence>
<dbReference type="RefSeq" id="WP_375062600.1">
    <property type="nucleotide sequence ID" value="NZ_JBHGBT010000007.1"/>
</dbReference>
<protein>
    <submittedName>
        <fullName evidence="6">AfsR/SARP family transcriptional regulator</fullName>
    </submittedName>
</protein>
<evidence type="ECO:0000313" key="6">
    <source>
        <dbReference type="EMBL" id="MFB4194594.1"/>
    </source>
</evidence>
<reference evidence="6 7" key="1">
    <citation type="submission" date="2024-09" db="EMBL/GenBank/DDBJ databases">
        <title>Draft genome sequence of multifaceted antimicrobials producing Streptomyces sp. strain FH1.</title>
        <authorList>
            <person name="Hassan F."/>
            <person name="Ali H."/>
            <person name="Hassan N."/>
            <person name="Nawaz A."/>
        </authorList>
    </citation>
    <scope>NUCLEOTIDE SEQUENCE [LARGE SCALE GENOMIC DNA]</scope>
    <source>
        <strain evidence="6 7">FH1</strain>
    </source>
</reference>
<dbReference type="SUPFAM" id="SSF48452">
    <property type="entry name" value="TPR-like"/>
    <property type="match status" value="1"/>
</dbReference>
<name>A0ABV4ZKT1_9ACTN</name>
<proteinExistence type="predicted"/>
<keyword evidence="3" id="KW-0804">Transcription</keyword>
<dbReference type="PANTHER" id="PTHR35807:SF1">
    <property type="entry name" value="TRANSCRIPTIONAL REGULATOR REDD"/>
    <property type="match status" value="1"/>
</dbReference>
<sequence length="186" mass="20730">MITRSPGYMLRIAPHCIDLNIFRPLALQGRKQLAAGQYAEASRMLREALALWHGGALMDLTESGFDWPELAKLESARLDVLEDCAEAELQLGRHHELVQELTAAAEGEPTRERLCGQLMLALYRCDRQLEALAAYRRTRDHLVDSFGVDPGESLRRLERAILNQDPALAPPTGEGVSAPAMMLSRR</sequence>
<keyword evidence="1" id="KW-0902">Two-component regulatory system</keyword>
<evidence type="ECO:0000256" key="1">
    <source>
        <dbReference type="ARBA" id="ARBA00023012"/>
    </source>
</evidence>
<comment type="caution">
    <text evidence="6">The sequence shown here is derived from an EMBL/GenBank/DDBJ whole genome shotgun (WGS) entry which is preliminary data.</text>
</comment>
<gene>
    <name evidence="6" type="ORF">ACE11A_09555</name>
</gene>